<reference evidence="1 2" key="1">
    <citation type="submission" date="2014-02" db="EMBL/GenBank/DDBJ databases">
        <title>Expanding our view of genomic diversity in Candidatus Accumulibacter clades.</title>
        <authorList>
            <person name="Skennerton C.T."/>
            <person name="Barr J.J."/>
            <person name="Slater F.R."/>
            <person name="Bond P.L."/>
            <person name="Tyson G.W."/>
        </authorList>
    </citation>
    <scope>NUCLEOTIDE SEQUENCE [LARGE SCALE GENOMIC DNA]</scope>
    <source>
        <strain evidence="2">BA-91</strain>
    </source>
</reference>
<proteinExistence type="predicted"/>
<evidence type="ECO:0000313" key="2">
    <source>
        <dbReference type="Proteomes" id="UP000020077"/>
    </source>
</evidence>
<dbReference type="AlphaFoldDB" id="A0A080LT34"/>
<comment type="caution">
    <text evidence="1">The sequence shown here is derived from an EMBL/GenBank/DDBJ whole genome shotgun (WGS) entry which is preliminary data.</text>
</comment>
<dbReference type="Proteomes" id="UP000020077">
    <property type="component" value="Unassembled WGS sequence"/>
</dbReference>
<gene>
    <name evidence="1" type="ORF">AW09_003268</name>
</gene>
<sequence length="195" mass="21357">MNAPYPIPQPDTAAILNALAALYPPDAVIELRSFAKGRKRTDSGYFDGEHRQALAEHAALLNRTGATVYVTLNPIDPQLLSRYANRIESGAAATTTDGQVTGRRWLLLDFDPTRPTDTSATDAQLEGAKAAARACWQALQAECWPDPLAAESGNGFHLLYALDLPNESYCSGEYECMLQKLQEVEILPPDRRPID</sequence>
<organism evidence="1 2">
    <name type="scientific">Candidatus Accumulibacter phosphatis</name>
    <dbReference type="NCBI Taxonomy" id="327160"/>
    <lineage>
        <taxon>Bacteria</taxon>
        <taxon>Pseudomonadati</taxon>
        <taxon>Pseudomonadota</taxon>
        <taxon>Betaproteobacteria</taxon>
        <taxon>Candidatus Accumulibacter</taxon>
    </lineage>
</organism>
<accession>A0A080LT34</accession>
<name>A0A080LT34_9PROT</name>
<dbReference type="EMBL" id="JDVG02000522">
    <property type="protein sequence ID" value="KFB71591.1"/>
    <property type="molecule type" value="Genomic_DNA"/>
</dbReference>
<evidence type="ECO:0000313" key="1">
    <source>
        <dbReference type="EMBL" id="KFB71591.1"/>
    </source>
</evidence>
<protein>
    <submittedName>
        <fullName evidence="1">Uncharacterized protein</fullName>
    </submittedName>
</protein>